<keyword evidence="4" id="KW-1185">Reference proteome</keyword>
<feature type="region of interest" description="Disordered" evidence="2">
    <location>
        <begin position="1"/>
        <end position="37"/>
    </location>
</feature>
<dbReference type="Proteomes" id="UP000273022">
    <property type="component" value="Unassembled WGS sequence"/>
</dbReference>
<dbReference type="EMBL" id="QYYH01000099">
    <property type="protein sequence ID" value="RJY10611.1"/>
    <property type="molecule type" value="Genomic_DNA"/>
</dbReference>
<keyword evidence="1" id="KW-0175">Coiled coil</keyword>
<protein>
    <submittedName>
        <fullName evidence="3">Uncharacterized protein</fullName>
    </submittedName>
</protein>
<comment type="caution">
    <text evidence="3">The sequence shown here is derived from an EMBL/GenBank/DDBJ whole genome shotgun (WGS) entry which is preliminary data.</text>
</comment>
<evidence type="ECO:0000256" key="2">
    <source>
        <dbReference type="SAM" id="MobiDB-lite"/>
    </source>
</evidence>
<feature type="coiled-coil region" evidence="1">
    <location>
        <begin position="208"/>
        <end position="341"/>
    </location>
</feature>
<dbReference type="RefSeq" id="WP_121854322.1">
    <property type="nucleotide sequence ID" value="NZ_JAKILH010000098.1"/>
</dbReference>
<gene>
    <name evidence="3" type="ORF">D5R81_14350</name>
</gene>
<evidence type="ECO:0000256" key="1">
    <source>
        <dbReference type="SAM" id="Coils"/>
    </source>
</evidence>
<dbReference type="AlphaFoldDB" id="A0A3A6TK65"/>
<evidence type="ECO:0000313" key="4">
    <source>
        <dbReference type="Proteomes" id="UP000273022"/>
    </source>
</evidence>
<sequence>MAFSDCSSKTSPSAPYLGNQTHVAPNEPPPEYFPPQSSQQIHLNQTQYQYNSGATNIESGHFQLKGVWFHRVGLDIDRLHLDLHWPKNKKIEFVKKVAEGLGHSWSTKGGRICQHTGIDSKASKSTKVSQKDLSKAVYNSLCYWRQDVEATYECLQQTMFQNELLSTTPSKESVLYPYFIPPNSFELHRVQQELTSQKTHNTFLGGEITRLEIGRDKLMEQIEELQSQIQHLTNKPLEEKAKQLKEDNQNLSSQIVELKSELSRTKSGLVGLLQSSVSKKEADELKGQVKKLERELSDARSIINSRNVEASNAYSQLKQKLQTLEQAKTKAESDVRKVQVQYQTAAQKREETLANLQLSYRASHKKVEELDIELSQKSQEACTMQKQLENTISAQKKEIQALKSFKHELPPTADGASKYARDLFIKHTCLAQKLRKLAGVDLLQKQCDNFILARALTSFFEITNEEGTTWKTGWRRVAKLIKPELTETLLDNLIGHEKSKKLELIFLDIINKINPNNTKKFIDIVKPILETRESFGILEEDLQDALVPFLSNDWLN</sequence>
<proteinExistence type="predicted"/>
<organism evidence="3 4">
    <name type="scientific">Parashewanella spongiae</name>
    <dbReference type="NCBI Taxonomy" id="342950"/>
    <lineage>
        <taxon>Bacteria</taxon>
        <taxon>Pseudomonadati</taxon>
        <taxon>Pseudomonadota</taxon>
        <taxon>Gammaproteobacteria</taxon>
        <taxon>Alteromonadales</taxon>
        <taxon>Shewanellaceae</taxon>
        <taxon>Parashewanella</taxon>
    </lineage>
</organism>
<reference evidence="3 4" key="1">
    <citation type="submission" date="2018-09" db="EMBL/GenBank/DDBJ databases">
        <title>Phylogeny of the Shewanellaceae, and recommendation for two new genera, Pseudoshewanella and Parashewanella.</title>
        <authorList>
            <person name="Wang G."/>
        </authorList>
    </citation>
    <scope>NUCLEOTIDE SEQUENCE [LARGE SCALE GENOMIC DNA]</scope>
    <source>
        <strain evidence="3 4">KCTC 22492</strain>
    </source>
</reference>
<accession>A0A3A6TK65</accession>
<evidence type="ECO:0000313" key="3">
    <source>
        <dbReference type="EMBL" id="RJY10611.1"/>
    </source>
</evidence>
<name>A0A3A6TK65_9GAMM</name>
<feature type="compositionally biased region" description="Polar residues" evidence="2">
    <location>
        <begin position="1"/>
        <end position="23"/>
    </location>
</feature>